<evidence type="ECO:0000256" key="1">
    <source>
        <dbReference type="SAM" id="MobiDB-lite"/>
    </source>
</evidence>
<evidence type="ECO:0000313" key="2">
    <source>
        <dbReference type="EMBL" id="GLB36479.1"/>
    </source>
</evidence>
<organism evidence="2 3">
    <name type="scientific">Lyophyllum shimeji</name>
    <name type="common">Hon-shimeji</name>
    <name type="synonym">Tricholoma shimeji</name>
    <dbReference type="NCBI Taxonomy" id="47721"/>
    <lineage>
        <taxon>Eukaryota</taxon>
        <taxon>Fungi</taxon>
        <taxon>Dikarya</taxon>
        <taxon>Basidiomycota</taxon>
        <taxon>Agaricomycotina</taxon>
        <taxon>Agaricomycetes</taxon>
        <taxon>Agaricomycetidae</taxon>
        <taxon>Agaricales</taxon>
        <taxon>Tricholomatineae</taxon>
        <taxon>Lyophyllaceae</taxon>
        <taxon>Lyophyllum</taxon>
    </lineage>
</organism>
<feature type="compositionally biased region" description="Basic and acidic residues" evidence="1">
    <location>
        <begin position="156"/>
        <end position="169"/>
    </location>
</feature>
<proteinExistence type="predicted"/>
<accession>A0A9P3PJA1</accession>
<feature type="region of interest" description="Disordered" evidence="1">
    <location>
        <begin position="156"/>
        <end position="176"/>
    </location>
</feature>
<dbReference type="AlphaFoldDB" id="A0A9P3PJA1"/>
<gene>
    <name evidence="2" type="ORF">LshimejAT787_0307670</name>
</gene>
<evidence type="ECO:0000313" key="3">
    <source>
        <dbReference type="Proteomes" id="UP001063166"/>
    </source>
</evidence>
<feature type="region of interest" description="Disordered" evidence="1">
    <location>
        <begin position="206"/>
        <end position="240"/>
    </location>
</feature>
<dbReference type="Proteomes" id="UP001063166">
    <property type="component" value="Unassembled WGS sequence"/>
</dbReference>
<dbReference type="EMBL" id="BRPK01000003">
    <property type="protein sequence ID" value="GLB36479.1"/>
    <property type="molecule type" value="Genomic_DNA"/>
</dbReference>
<name>A0A9P3PJA1_LYOSH</name>
<sequence length="278" mass="29890">MAVLSILTLQLCTASIPKISPILRRTRRPCSHPPCSPSHAHSHSRSWSPSGLIPQDFKLIDLEKGFQQEEPDSPCCCKTRSPQHLQASYLPVNALASPQTGCSLQFRAGQCRRRQLPNEDIPCNALPSSILRPLTCRVDLGRPRIDARILLPSSESRHHGEIKAGRAEGEGGSGELEQAQGAMCGQGAGSWGVAIVDRQKWIGSVDGGSARGRGGGTWSRRGKQEAGGEQGAEDGSHPTTSPWIIYRDSVLFDGVCTACYELGLISNDRHSAPSLLLA</sequence>
<keyword evidence="3" id="KW-1185">Reference proteome</keyword>
<feature type="compositionally biased region" description="Gly residues" evidence="1">
    <location>
        <begin position="206"/>
        <end position="217"/>
    </location>
</feature>
<comment type="caution">
    <text evidence="2">The sequence shown here is derived from an EMBL/GenBank/DDBJ whole genome shotgun (WGS) entry which is preliminary data.</text>
</comment>
<protein>
    <submittedName>
        <fullName evidence="2">Uncharacterized protein</fullName>
    </submittedName>
</protein>
<reference evidence="2" key="1">
    <citation type="submission" date="2022-07" db="EMBL/GenBank/DDBJ databases">
        <title>The genome of Lyophyllum shimeji provides insight into the initial evolution of ectomycorrhizal fungal genome.</title>
        <authorList>
            <person name="Kobayashi Y."/>
            <person name="Shibata T."/>
            <person name="Hirakawa H."/>
            <person name="Shigenobu S."/>
            <person name="Nishiyama T."/>
            <person name="Yamada A."/>
            <person name="Hasebe M."/>
            <person name="Kawaguchi M."/>
        </authorList>
    </citation>
    <scope>NUCLEOTIDE SEQUENCE</scope>
    <source>
        <strain evidence="2">AT787</strain>
    </source>
</reference>